<evidence type="ECO:0000313" key="2">
    <source>
        <dbReference type="Proteomes" id="UP000223968"/>
    </source>
</evidence>
<accession>A0A2B7Y1S4</accession>
<keyword evidence="2" id="KW-1185">Reference proteome</keyword>
<dbReference type="OrthoDB" id="5411099at2759"/>
<dbReference type="SUPFAM" id="SSF56112">
    <property type="entry name" value="Protein kinase-like (PK-like)"/>
    <property type="match status" value="1"/>
</dbReference>
<evidence type="ECO:0008006" key="3">
    <source>
        <dbReference type="Google" id="ProtNLM"/>
    </source>
</evidence>
<dbReference type="PANTHER" id="PTHR21310">
    <property type="entry name" value="AMINOGLYCOSIDE PHOSPHOTRANSFERASE-RELATED-RELATED"/>
    <property type="match status" value="1"/>
</dbReference>
<dbReference type="PANTHER" id="PTHR21310:SF15">
    <property type="entry name" value="AMINOGLYCOSIDE PHOSPHOTRANSFERASE DOMAIN-CONTAINING PROTEIN"/>
    <property type="match status" value="1"/>
</dbReference>
<reference evidence="1 2" key="1">
    <citation type="submission" date="2017-10" db="EMBL/GenBank/DDBJ databases">
        <title>Comparative genomics in systemic dimorphic fungi from Ajellomycetaceae.</title>
        <authorList>
            <person name="Munoz J.F."/>
            <person name="Mcewen J.G."/>
            <person name="Clay O.K."/>
            <person name="Cuomo C.A."/>
        </authorList>
    </citation>
    <scope>NUCLEOTIDE SEQUENCE [LARGE SCALE GENOMIC DNA]</scope>
    <source>
        <strain evidence="1 2">UAMH5409</strain>
    </source>
</reference>
<gene>
    <name evidence="1" type="ORF">AJ79_02818</name>
</gene>
<dbReference type="InterPro" id="IPR051678">
    <property type="entry name" value="AGP_Transferase"/>
</dbReference>
<evidence type="ECO:0000313" key="1">
    <source>
        <dbReference type="EMBL" id="PGH14802.1"/>
    </source>
</evidence>
<dbReference type="Proteomes" id="UP000223968">
    <property type="component" value="Unassembled WGS sequence"/>
</dbReference>
<name>A0A2B7Y1S4_9EURO</name>
<dbReference type="STRING" id="1447875.A0A2B7Y1S4"/>
<dbReference type="AlphaFoldDB" id="A0A2B7Y1S4"/>
<comment type="caution">
    <text evidence="1">The sequence shown here is derived from an EMBL/GenBank/DDBJ whole genome shotgun (WGS) entry which is preliminary data.</text>
</comment>
<dbReference type="EMBL" id="PDNB01000031">
    <property type="protein sequence ID" value="PGH14802.1"/>
    <property type="molecule type" value="Genomic_DNA"/>
</dbReference>
<proteinExistence type="predicted"/>
<organism evidence="1 2">
    <name type="scientific">Helicocarpus griseus UAMH5409</name>
    <dbReference type="NCBI Taxonomy" id="1447875"/>
    <lineage>
        <taxon>Eukaryota</taxon>
        <taxon>Fungi</taxon>
        <taxon>Dikarya</taxon>
        <taxon>Ascomycota</taxon>
        <taxon>Pezizomycotina</taxon>
        <taxon>Eurotiomycetes</taxon>
        <taxon>Eurotiomycetidae</taxon>
        <taxon>Onygenales</taxon>
        <taxon>Ajellomycetaceae</taxon>
        <taxon>Helicocarpus</taxon>
    </lineage>
</organism>
<sequence length="255" mass="28409">MGDSDSKLHEKQEITISTCSSDGEEEIDIEALKIGASKIASRVVKELGGLDESSKLKYLASGVKLPETQLVLRIPKLKHSSLQPYQLRHEAACCVFLLRISPHIPAPRVLLWDDQPGCAFIAQDFILGQRLSVAWPDLTEEQKSSISREIANVVASLGETRFDFIGGLTLDDGGRVGPGPTIEAGKIFNGRAKFHSQNCYDIGPYANSRDYIRACYDREIYYYTNADKDDIIQEAFEKVTVPDFVSLLKVEREQI</sequence>
<dbReference type="InterPro" id="IPR011009">
    <property type="entry name" value="Kinase-like_dom_sf"/>
</dbReference>
<protein>
    <recommendedName>
        <fullName evidence="3">Aminoglycoside phosphotransferase domain-containing protein</fullName>
    </recommendedName>
</protein>